<proteinExistence type="predicted"/>
<dbReference type="AlphaFoldDB" id="A0A2N5VBJ9"/>
<keyword evidence="3" id="KW-1185">Reference proteome</keyword>
<feature type="region of interest" description="Disordered" evidence="1">
    <location>
        <begin position="1"/>
        <end position="108"/>
    </location>
</feature>
<organism evidence="2 3">
    <name type="scientific">Puccinia coronata f. sp. avenae</name>
    <dbReference type="NCBI Taxonomy" id="200324"/>
    <lineage>
        <taxon>Eukaryota</taxon>
        <taxon>Fungi</taxon>
        <taxon>Dikarya</taxon>
        <taxon>Basidiomycota</taxon>
        <taxon>Pucciniomycotina</taxon>
        <taxon>Pucciniomycetes</taxon>
        <taxon>Pucciniales</taxon>
        <taxon>Pucciniaceae</taxon>
        <taxon>Puccinia</taxon>
    </lineage>
</organism>
<name>A0A2N5VBJ9_9BASI</name>
<gene>
    <name evidence="2" type="ORF">PCANC_05837</name>
</gene>
<feature type="compositionally biased region" description="Polar residues" evidence="1">
    <location>
        <begin position="57"/>
        <end position="66"/>
    </location>
</feature>
<reference evidence="2 3" key="1">
    <citation type="submission" date="2017-11" db="EMBL/GenBank/DDBJ databases">
        <title>De novo assembly and phasing of dikaryotic genomes from two isolates of Puccinia coronata f. sp. avenae, the causal agent of oat crown rust.</title>
        <authorList>
            <person name="Miller M.E."/>
            <person name="Zhang Y."/>
            <person name="Omidvar V."/>
            <person name="Sperschneider J."/>
            <person name="Schwessinger B."/>
            <person name="Raley C."/>
            <person name="Palmer J.M."/>
            <person name="Garnica D."/>
            <person name="Upadhyaya N."/>
            <person name="Rathjen J."/>
            <person name="Taylor J.M."/>
            <person name="Park R.F."/>
            <person name="Dodds P.N."/>
            <person name="Hirsch C.D."/>
            <person name="Kianian S.F."/>
            <person name="Figueroa M."/>
        </authorList>
    </citation>
    <scope>NUCLEOTIDE SEQUENCE [LARGE SCALE GENOMIC DNA]</scope>
    <source>
        <strain evidence="2">12NC29</strain>
    </source>
</reference>
<evidence type="ECO:0000313" key="3">
    <source>
        <dbReference type="Proteomes" id="UP000235388"/>
    </source>
</evidence>
<sequence length="142" mass="15405">MSAIRDLPAGSDAFSKDPPDIPLPTHQDVYPPLPPFTSSTRPRPLTIPFPIVLGPTAPNTPLNTRNLPRVDEPHVSVLPDSPMAVPGHTSGQANQPLGSIPQLPPNARPDYVIDGSNIPPEILSSLLQEQIRQDMRTWTAIF</sequence>
<accession>A0A2N5VBJ9</accession>
<protein>
    <submittedName>
        <fullName evidence="2">Uncharacterized protein</fullName>
    </submittedName>
</protein>
<dbReference type="EMBL" id="PGCJ01000111">
    <property type="protein sequence ID" value="PLW47373.1"/>
    <property type="molecule type" value="Genomic_DNA"/>
</dbReference>
<comment type="caution">
    <text evidence="2">The sequence shown here is derived from an EMBL/GenBank/DDBJ whole genome shotgun (WGS) entry which is preliminary data.</text>
</comment>
<dbReference type="Proteomes" id="UP000235388">
    <property type="component" value="Unassembled WGS sequence"/>
</dbReference>
<evidence type="ECO:0000256" key="1">
    <source>
        <dbReference type="SAM" id="MobiDB-lite"/>
    </source>
</evidence>
<evidence type="ECO:0000313" key="2">
    <source>
        <dbReference type="EMBL" id="PLW47373.1"/>
    </source>
</evidence>